<evidence type="ECO:0000256" key="7">
    <source>
        <dbReference type="RuleBase" id="RU000477"/>
    </source>
</evidence>
<dbReference type="PANTHER" id="PTHR43829:SF9">
    <property type="entry name" value="AQUAPORIN-9"/>
    <property type="match status" value="1"/>
</dbReference>
<dbReference type="PROSITE" id="PS00221">
    <property type="entry name" value="MIP"/>
    <property type="match status" value="1"/>
</dbReference>
<comment type="similarity">
    <text evidence="2 7">Belongs to the MIP/aquaporin (TC 1.A.8) family.</text>
</comment>
<dbReference type="PRINTS" id="PR00783">
    <property type="entry name" value="MINTRINSICP"/>
</dbReference>
<evidence type="ECO:0000256" key="1">
    <source>
        <dbReference type="ARBA" id="ARBA00004141"/>
    </source>
</evidence>
<keyword evidence="3 7" id="KW-0813">Transport</keyword>
<dbReference type="PATRIC" id="fig|1415168.3.peg.730"/>
<feature type="transmembrane region" description="Helical" evidence="8">
    <location>
        <begin position="150"/>
        <end position="169"/>
    </location>
</feature>
<feature type="transmembrane region" description="Helical" evidence="8">
    <location>
        <begin position="262"/>
        <end position="286"/>
    </location>
</feature>
<evidence type="ECO:0000256" key="6">
    <source>
        <dbReference type="ARBA" id="ARBA00023136"/>
    </source>
</evidence>
<dbReference type="GO" id="GO:0015254">
    <property type="term" value="F:glycerol channel activity"/>
    <property type="evidence" value="ECO:0007669"/>
    <property type="project" value="TreeGrafter"/>
</dbReference>
<dbReference type="InterPro" id="IPR023271">
    <property type="entry name" value="Aquaporin-like"/>
</dbReference>
<sequence>MDVSWMTKYIAEGLGTMLLVLLGNGTIAGVTLKGSKNEGMGGLAIAWGYGIAILVPVLAFANVSGAHINPAITLGLASAGLFPWAHVAQYILAQLIGAIIGQLLVVAIYKEYFAKTNDGAISLGAFATTNALDDGSNRGKAIFNGFVNEVIGMFVFVFGILSFTTNFFGSESIKWMTSYAQQQGADITSSGTLSQIWASVSGASSSKMVGSLAIGLMFVGLVTAFGGPTGAALNPARDLGPRIVYSFLPQSVVGENKDAKWWYAWVPVVATIVGAVIAATVFKLMFK</sequence>
<dbReference type="Gene3D" id="1.20.1080.10">
    <property type="entry name" value="Glycerol uptake facilitator protein"/>
    <property type="match status" value="1"/>
</dbReference>
<evidence type="ECO:0000256" key="4">
    <source>
        <dbReference type="ARBA" id="ARBA00022692"/>
    </source>
</evidence>
<gene>
    <name evidence="9" type="ORF">U725_00688</name>
</gene>
<dbReference type="InterPro" id="IPR050363">
    <property type="entry name" value="MIP/Aquaporin"/>
</dbReference>
<feature type="transmembrane region" description="Helical" evidence="8">
    <location>
        <begin position="14"/>
        <end position="32"/>
    </location>
</feature>
<dbReference type="PANTHER" id="PTHR43829">
    <property type="entry name" value="AQUAPORIN OR AQUAGLYCEROPORIN RELATED"/>
    <property type="match status" value="1"/>
</dbReference>
<dbReference type="Pfam" id="PF00230">
    <property type="entry name" value="MIP"/>
    <property type="match status" value="2"/>
</dbReference>
<dbReference type="CDD" id="cd00333">
    <property type="entry name" value="MIP"/>
    <property type="match status" value="1"/>
</dbReference>
<dbReference type="InterPro" id="IPR022357">
    <property type="entry name" value="MIP_CS"/>
</dbReference>
<feature type="transmembrane region" description="Helical" evidence="8">
    <location>
        <begin position="44"/>
        <end position="61"/>
    </location>
</feature>
<dbReference type="RefSeq" id="WP_042747890.1">
    <property type="nucleotide sequence ID" value="NZ_AZSI01000014.1"/>
</dbReference>
<feature type="transmembrane region" description="Helical" evidence="8">
    <location>
        <begin position="91"/>
        <end position="109"/>
    </location>
</feature>
<keyword evidence="5 8" id="KW-1133">Transmembrane helix</keyword>
<evidence type="ECO:0000256" key="8">
    <source>
        <dbReference type="SAM" id="Phobius"/>
    </source>
</evidence>
<proteinExistence type="inferred from homology"/>
<dbReference type="SUPFAM" id="SSF81338">
    <property type="entry name" value="Aquaporin-like"/>
    <property type="match status" value="1"/>
</dbReference>
<comment type="caution">
    <text evidence="9">The sequence shown here is derived from an EMBL/GenBank/DDBJ whole genome shotgun (WGS) entry which is preliminary data.</text>
</comment>
<evidence type="ECO:0000256" key="3">
    <source>
        <dbReference type="ARBA" id="ARBA00022448"/>
    </source>
</evidence>
<protein>
    <submittedName>
        <fullName evidence="9">Transporter</fullName>
    </submittedName>
</protein>
<evidence type="ECO:0000256" key="2">
    <source>
        <dbReference type="ARBA" id="ARBA00006175"/>
    </source>
</evidence>
<dbReference type="EMBL" id="AZSI01000014">
    <property type="protein sequence ID" value="KEY63011.1"/>
    <property type="molecule type" value="Genomic_DNA"/>
</dbReference>
<evidence type="ECO:0000313" key="9">
    <source>
        <dbReference type="EMBL" id="KEY63011.1"/>
    </source>
</evidence>
<name>A0A084ACI2_LACLC</name>
<evidence type="ECO:0000256" key="5">
    <source>
        <dbReference type="ARBA" id="ARBA00022989"/>
    </source>
</evidence>
<dbReference type="InterPro" id="IPR000425">
    <property type="entry name" value="MIP"/>
</dbReference>
<evidence type="ECO:0000313" key="10">
    <source>
        <dbReference type="Proteomes" id="UP000028401"/>
    </source>
</evidence>
<keyword evidence="4 7" id="KW-0812">Transmembrane</keyword>
<accession>A0A084ACI2</accession>
<reference evidence="9 10" key="1">
    <citation type="submission" date="2014-06" db="EMBL/GenBank/DDBJ databases">
        <title>Draft genome sequence of the putrescine producing strain Lactococcus lactis subsp cremoris GE214.</title>
        <authorList>
            <person name="Ladero V."/>
            <person name="Linares D.M."/>
            <person name="del Rio B."/>
            <person name="Mayo B."/>
            <person name="Martin M.C."/>
            <person name="Fernandez M."/>
            <person name="Alvarez M.A."/>
        </authorList>
    </citation>
    <scope>NUCLEOTIDE SEQUENCE [LARGE SCALE GENOMIC DNA]</scope>
    <source>
        <strain evidence="9 10">GE214</strain>
    </source>
</reference>
<dbReference type="Proteomes" id="UP000028401">
    <property type="component" value="Unassembled WGS sequence"/>
</dbReference>
<feature type="transmembrane region" description="Helical" evidence="8">
    <location>
        <begin position="209"/>
        <end position="227"/>
    </location>
</feature>
<organism evidence="9 10">
    <name type="scientific">Lactococcus cremoris subsp. cremoris GE214</name>
    <dbReference type="NCBI Taxonomy" id="1415168"/>
    <lineage>
        <taxon>Bacteria</taxon>
        <taxon>Bacillati</taxon>
        <taxon>Bacillota</taxon>
        <taxon>Bacilli</taxon>
        <taxon>Lactobacillales</taxon>
        <taxon>Streptococcaceae</taxon>
        <taxon>Lactococcus</taxon>
        <taxon>Lactococcus cremoris subsp. cremoris</taxon>
    </lineage>
</organism>
<keyword evidence="6 8" id="KW-0472">Membrane</keyword>
<dbReference type="GO" id="GO:0005886">
    <property type="term" value="C:plasma membrane"/>
    <property type="evidence" value="ECO:0007669"/>
    <property type="project" value="TreeGrafter"/>
</dbReference>
<comment type="subcellular location">
    <subcellularLocation>
        <location evidence="1">Membrane</location>
        <topology evidence="1">Multi-pass membrane protein</topology>
    </subcellularLocation>
</comment>
<dbReference type="AlphaFoldDB" id="A0A084ACI2"/>